<gene>
    <name evidence="1" type="ORF">RRG08_048611</name>
</gene>
<protein>
    <submittedName>
        <fullName evidence="1">Uncharacterized protein</fullName>
    </submittedName>
</protein>
<evidence type="ECO:0000313" key="2">
    <source>
        <dbReference type="Proteomes" id="UP001283361"/>
    </source>
</evidence>
<keyword evidence="2" id="KW-1185">Reference proteome</keyword>
<dbReference type="AlphaFoldDB" id="A0AAE1DX05"/>
<sequence>MNDPDKTDEALIDDGWYLELDAGYIDADDHLVFVGRYDYIIMHSNPHIYPSTIEKPIQRLRGVKTIVVVP</sequence>
<dbReference type="Proteomes" id="UP001283361">
    <property type="component" value="Unassembled WGS sequence"/>
</dbReference>
<proteinExistence type="predicted"/>
<name>A0AAE1DX05_9GAST</name>
<dbReference type="Gene3D" id="2.30.38.10">
    <property type="entry name" value="Luciferase, Domain 3"/>
    <property type="match status" value="1"/>
</dbReference>
<comment type="caution">
    <text evidence="1">The sequence shown here is derived from an EMBL/GenBank/DDBJ whole genome shotgun (WGS) entry which is preliminary data.</text>
</comment>
<dbReference type="EMBL" id="JAWDGP010002127">
    <property type="protein sequence ID" value="KAK3785475.1"/>
    <property type="molecule type" value="Genomic_DNA"/>
</dbReference>
<organism evidence="1 2">
    <name type="scientific">Elysia crispata</name>
    <name type="common">lettuce slug</name>
    <dbReference type="NCBI Taxonomy" id="231223"/>
    <lineage>
        <taxon>Eukaryota</taxon>
        <taxon>Metazoa</taxon>
        <taxon>Spiralia</taxon>
        <taxon>Lophotrochozoa</taxon>
        <taxon>Mollusca</taxon>
        <taxon>Gastropoda</taxon>
        <taxon>Heterobranchia</taxon>
        <taxon>Euthyneura</taxon>
        <taxon>Panpulmonata</taxon>
        <taxon>Sacoglossa</taxon>
        <taxon>Placobranchoidea</taxon>
        <taxon>Plakobranchidae</taxon>
        <taxon>Elysia</taxon>
    </lineage>
</organism>
<accession>A0AAE1DX05</accession>
<dbReference type="SUPFAM" id="SSF56801">
    <property type="entry name" value="Acetyl-CoA synthetase-like"/>
    <property type="match status" value="1"/>
</dbReference>
<evidence type="ECO:0000313" key="1">
    <source>
        <dbReference type="EMBL" id="KAK3785475.1"/>
    </source>
</evidence>
<reference evidence="1" key="1">
    <citation type="journal article" date="2023" name="G3 (Bethesda)">
        <title>A reference genome for the long-term kleptoplast-retaining sea slug Elysia crispata morphotype clarki.</title>
        <authorList>
            <person name="Eastman K.E."/>
            <person name="Pendleton A.L."/>
            <person name="Shaikh M.A."/>
            <person name="Suttiyut T."/>
            <person name="Ogas R."/>
            <person name="Tomko P."/>
            <person name="Gavelis G."/>
            <person name="Widhalm J.R."/>
            <person name="Wisecaver J.H."/>
        </authorList>
    </citation>
    <scope>NUCLEOTIDE SEQUENCE</scope>
    <source>
        <strain evidence="1">ECLA1</strain>
    </source>
</reference>